<comment type="subcellular location">
    <subcellularLocation>
        <location evidence="1">Cell membrane</location>
        <topology evidence="1">Multi-pass membrane protein</topology>
    </subcellularLocation>
</comment>
<keyword evidence="6 7" id="KW-0472">Membrane</keyword>
<evidence type="ECO:0000256" key="4">
    <source>
        <dbReference type="ARBA" id="ARBA00022692"/>
    </source>
</evidence>
<feature type="transmembrane region" description="Helical" evidence="7">
    <location>
        <begin position="209"/>
        <end position="230"/>
    </location>
</feature>
<dbReference type="NCBIfam" id="NF011775">
    <property type="entry name" value="PRK15238.1"/>
    <property type="match status" value="1"/>
</dbReference>
<dbReference type="RefSeq" id="WP_169298170.1">
    <property type="nucleotide sequence ID" value="NZ_JABBNI010000024.1"/>
</dbReference>
<feature type="transmembrane region" description="Helical" evidence="7">
    <location>
        <begin position="86"/>
        <end position="113"/>
    </location>
</feature>
<name>A0A7Y0HQA6_9CLOT</name>
<keyword evidence="3" id="KW-1003">Cell membrane</keyword>
<evidence type="ECO:0000256" key="6">
    <source>
        <dbReference type="ARBA" id="ARBA00023136"/>
    </source>
</evidence>
<dbReference type="Gene3D" id="1.20.1740.10">
    <property type="entry name" value="Amino acid/polyamine transporter I"/>
    <property type="match status" value="1"/>
</dbReference>
<dbReference type="PANTHER" id="PTHR42770">
    <property type="entry name" value="AMINO ACID TRANSPORTER-RELATED"/>
    <property type="match status" value="1"/>
</dbReference>
<proteinExistence type="predicted"/>
<dbReference type="GO" id="GO:0005886">
    <property type="term" value="C:plasma membrane"/>
    <property type="evidence" value="ECO:0007669"/>
    <property type="project" value="UniProtKB-SubCell"/>
</dbReference>
<evidence type="ECO:0000256" key="3">
    <source>
        <dbReference type="ARBA" id="ARBA00022475"/>
    </source>
</evidence>
<evidence type="ECO:0000256" key="5">
    <source>
        <dbReference type="ARBA" id="ARBA00022989"/>
    </source>
</evidence>
<dbReference type="AlphaFoldDB" id="A0A7Y0HQA6"/>
<evidence type="ECO:0000313" key="8">
    <source>
        <dbReference type="EMBL" id="NMM63573.1"/>
    </source>
</evidence>
<dbReference type="PIRSF" id="PIRSF006060">
    <property type="entry name" value="AA_transporter"/>
    <property type="match status" value="1"/>
</dbReference>
<evidence type="ECO:0000256" key="1">
    <source>
        <dbReference type="ARBA" id="ARBA00004651"/>
    </source>
</evidence>
<keyword evidence="9" id="KW-1185">Reference proteome</keyword>
<accession>A0A7Y0HQA6</accession>
<feature type="transmembrane region" description="Helical" evidence="7">
    <location>
        <begin position="42"/>
        <end position="65"/>
    </location>
</feature>
<feature type="transmembrane region" description="Helical" evidence="7">
    <location>
        <begin position="395"/>
        <end position="419"/>
    </location>
</feature>
<feature type="transmembrane region" description="Helical" evidence="7">
    <location>
        <begin position="472"/>
        <end position="492"/>
    </location>
</feature>
<evidence type="ECO:0000313" key="9">
    <source>
        <dbReference type="Proteomes" id="UP000537131"/>
    </source>
</evidence>
<dbReference type="PANTHER" id="PTHR42770:SF15">
    <property type="entry name" value="GLUTAMATE_GAMMA-AMINOBUTYRATE ANTIPORTER-RELATED"/>
    <property type="match status" value="1"/>
</dbReference>
<organism evidence="8 9">
    <name type="scientific">Clostridium muellerianum</name>
    <dbReference type="NCBI Taxonomy" id="2716538"/>
    <lineage>
        <taxon>Bacteria</taxon>
        <taxon>Bacillati</taxon>
        <taxon>Bacillota</taxon>
        <taxon>Clostridia</taxon>
        <taxon>Eubacteriales</taxon>
        <taxon>Clostridiaceae</taxon>
        <taxon>Clostridium</taxon>
    </lineage>
</organism>
<feature type="transmembrane region" description="Helical" evidence="7">
    <location>
        <begin position="322"/>
        <end position="343"/>
    </location>
</feature>
<feature type="transmembrane region" description="Helical" evidence="7">
    <location>
        <begin position="133"/>
        <end position="153"/>
    </location>
</feature>
<feature type="transmembrane region" description="Helical" evidence="7">
    <location>
        <begin position="369"/>
        <end position="389"/>
    </location>
</feature>
<gene>
    <name evidence="8" type="primary">yjeM</name>
    <name evidence="8" type="ORF">HBE96_12985</name>
</gene>
<protein>
    <submittedName>
        <fullName evidence="8">Glutamate/gamma-aminobutyrate family transporter YjeM</fullName>
    </submittedName>
</protein>
<feature type="transmembrane region" description="Helical" evidence="7">
    <location>
        <begin position="251"/>
        <end position="273"/>
    </location>
</feature>
<dbReference type="EMBL" id="JABBNI010000024">
    <property type="protein sequence ID" value="NMM63573.1"/>
    <property type="molecule type" value="Genomic_DNA"/>
</dbReference>
<dbReference type="GO" id="GO:0022857">
    <property type="term" value="F:transmembrane transporter activity"/>
    <property type="evidence" value="ECO:0007669"/>
    <property type="project" value="InterPro"/>
</dbReference>
<dbReference type="Proteomes" id="UP000537131">
    <property type="component" value="Unassembled WGS sequence"/>
</dbReference>
<keyword evidence="4 7" id="KW-0812">Transmembrane</keyword>
<feature type="transmembrane region" description="Helical" evidence="7">
    <location>
        <begin position="165"/>
        <end position="189"/>
    </location>
</feature>
<dbReference type="InterPro" id="IPR002293">
    <property type="entry name" value="AA/rel_permease1"/>
</dbReference>
<reference evidence="8 9" key="1">
    <citation type="submission" date="2020-06" db="EMBL/GenBank/DDBJ databases">
        <title>Complete Genome Sequence of Clostridium muelleri sp. nov. P21T, an Acid-Alcohol Producing Acetogen Isolated from Old Hay.</title>
        <authorList>
            <person name="Duncan K.E."/>
            <person name="Tanner R.S."/>
        </authorList>
    </citation>
    <scope>NUCLEOTIDE SEQUENCE [LARGE SCALE GENOMIC DNA]</scope>
    <source>
        <strain evidence="8 9">P21</strain>
    </source>
</reference>
<keyword evidence="2" id="KW-0813">Transport</keyword>
<evidence type="ECO:0000256" key="2">
    <source>
        <dbReference type="ARBA" id="ARBA00022448"/>
    </source>
</evidence>
<comment type="caution">
    <text evidence="8">The sequence shown here is derived from an EMBL/GenBank/DDBJ whole genome shotgun (WGS) entry which is preliminary data.</text>
</comment>
<evidence type="ECO:0000256" key="7">
    <source>
        <dbReference type="SAM" id="Phobius"/>
    </source>
</evidence>
<dbReference type="InterPro" id="IPR050367">
    <property type="entry name" value="APC_superfamily"/>
</dbReference>
<sequence length="505" mass="55290">MEPDNQKQKKMTLIALVLMIFTSVFGFTNIPRSFYLMGYSAIPWFILSAITFFIPYAFMMAEYGAAFKSEKGGIYSWMEKSVGARFAFIGTFMWYASYVVWMVNISSTIWVPFSNAIFGSDKTATWGMLGLKSTQVLGVLGVCWILIVTLTASKGLEKITKVTSVGGTAVALLNIVLLIGAVLVLIVNGGHLAQPVAASAAFTQSPNPGYQSTISILSFLVYALFAYGGIEAVGGLVDQTEKAEITFPKGVTIAAIIIAIGYAIGIFLCGVFTNWSDVLSVKGVHMGNVAYVVMQNLGYQLGKGFGLSQAASLTMGAWMARYMGLSMFLALTGAFFTLSYAPLKQLIEGTPKELWPGKMAEIKDGMPKNAMWIQCIIVVVFIALVSFGGDAASKFFTILIEMTNVAMTVPYMFLSIAFIGFKKKKYIQKPFEVFKSNAWTWIAVIVVTFTIGFANFFTIIEPAVHGKLKDTIWMIAGPIFFGIVAFVMHYLYEKKNTNHSVNSNM</sequence>
<keyword evidence="5 7" id="KW-1133">Transmembrane helix</keyword>
<feature type="transmembrane region" description="Helical" evidence="7">
    <location>
        <begin position="12"/>
        <end position="30"/>
    </location>
</feature>
<dbReference type="Pfam" id="PF13520">
    <property type="entry name" value="AA_permease_2"/>
    <property type="match status" value="1"/>
</dbReference>
<feature type="transmembrane region" description="Helical" evidence="7">
    <location>
        <begin position="439"/>
        <end position="460"/>
    </location>
</feature>